<dbReference type="InterPro" id="IPR015500">
    <property type="entry name" value="Peptidase_S8_subtilisin-rel"/>
</dbReference>
<feature type="active site" description="Charge relay system" evidence="8">
    <location>
        <position position="145"/>
    </location>
</feature>
<reference evidence="13" key="1">
    <citation type="submission" date="2019-04" db="EMBL/GenBank/DDBJ databases">
        <title>Friends and foes A comparative genomics studyof 23 Aspergillus species from section Flavi.</title>
        <authorList>
            <consortium name="DOE Joint Genome Institute"/>
            <person name="Kjaerbolling I."/>
            <person name="Vesth T."/>
            <person name="Frisvad J.C."/>
            <person name="Nybo J.L."/>
            <person name="Theobald S."/>
            <person name="Kildgaard S."/>
            <person name="Isbrandt T."/>
            <person name="Kuo A."/>
            <person name="Sato A."/>
            <person name="Lyhne E.K."/>
            <person name="Kogle M.E."/>
            <person name="Wiebenga A."/>
            <person name="Kun R.S."/>
            <person name="Lubbers R.J."/>
            <person name="Makela M.R."/>
            <person name="Barry K."/>
            <person name="Chovatia M."/>
            <person name="Clum A."/>
            <person name="Daum C."/>
            <person name="Haridas S."/>
            <person name="He G."/>
            <person name="LaButti K."/>
            <person name="Lipzen A."/>
            <person name="Mondo S."/>
            <person name="Riley R."/>
            <person name="Salamov A."/>
            <person name="Simmons B.A."/>
            <person name="Magnuson J.K."/>
            <person name="Henrissat B."/>
            <person name="Mortensen U.H."/>
            <person name="Larsen T.O."/>
            <person name="Devries R.P."/>
            <person name="Grigoriev I.V."/>
            <person name="Machida M."/>
            <person name="Baker S.E."/>
            <person name="Andersen M.R."/>
        </authorList>
    </citation>
    <scope>NUCLEOTIDE SEQUENCE [LARGE SCALE GENOMIC DNA]</scope>
    <source>
        <strain evidence="13">CBS 130017</strain>
    </source>
</reference>
<evidence type="ECO:0000256" key="2">
    <source>
        <dbReference type="ARBA" id="ARBA00022670"/>
    </source>
</evidence>
<evidence type="ECO:0000313" key="13">
    <source>
        <dbReference type="Proteomes" id="UP000325945"/>
    </source>
</evidence>
<evidence type="ECO:0000256" key="1">
    <source>
        <dbReference type="ARBA" id="ARBA00011073"/>
    </source>
</evidence>
<evidence type="ECO:0000313" key="12">
    <source>
        <dbReference type="EMBL" id="KAE8327787.1"/>
    </source>
</evidence>
<protein>
    <submittedName>
        <fullName evidence="12">Peptidase S8/S53 domain-containing protein</fullName>
    </submittedName>
</protein>
<dbReference type="EMBL" id="ML741789">
    <property type="protein sequence ID" value="KAE8327787.1"/>
    <property type="molecule type" value="Genomic_DNA"/>
</dbReference>
<dbReference type="SUPFAM" id="SSF54897">
    <property type="entry name" value="Protease propeptides/inhibitors"/>
    <property type="match status" value="1"/>
</dbReference>
<dbReference type="InterPro" id="IPR023828">
    <property type="entry name" value="Peptidase_S8_Ser-AS"/>
</dbReference>
<evidence type="ECO:0000256" key="4">
    <source>
        <dbReference type="ARBA" id="ARBA00022801"/>
    </source>
</evidence>
<dbReference type="InterPro" id="IPR034193">
    <property type="entry name" value="PCSK9_ProteinaseK-like"/>
</dbReference>
<dbReference type="FunFam" id="3.40.50.200:FF:000007">
    <property type="entry name" value="Subtilisin-like serine protease"/>
    <property type="match status" value="1"/>
</dbReference>
<dbReference type="InterPro" id="IPR022398">
    <property type="entry name" value="Peptidase_S8_His-AS"/>
</dbReference>
<dbReference type="InterPro" id="IPR023827">
    <property type="entry name" value="Peptidase_S8_Asp-AS"/>
</dbReference>
<gene>
    <name evidence="12" type="ORF">BDV39DRAFT_73254</name>
</gene>
<evidence type="ECO:0000256" key="3">
    <source>
        <dbReference type="ARBA" id="ARBA00022729"/>
    </source>
</evidence>
<evidence type="ECO:0000256" key="7">
    <source>
        <dbReference type="ARBA" id="ARBA00023180"/>
    </source>
</evidence>
<feature type="domain" description="Peptidase S8/S53" evidence="10">
    <location>
        <begin position="136"/>
        <end position="359"/>
    </location>
</feature>
<evidence type="ECO:0000259" key="11">
    <source>
        <dbReference type="Pfam" id="PF05922"/>
    </source>
</evidence>
<dbReference type="PANTHER" id="PTHR43806:SF11">
    <property type="entry name" value="CEREVISIN-RELATED"/>
    <property type="match status" value="1"/>
</dbReference>
<dbReference type="SUPFAM" id="SSF52743">
    <property type="entry name" value="Subtilisin-like"/>
    <property type="match status" value="1"/>
</dbReference>
<keyword evidence="2 8" id="KW-0645">Protease</keyword>
<proteinExistence type="inferred from homology"/>
<keyword evidence="3" id="KW-0732">Signal</keyword>
<dbReference type="PANTHER" id="PTHR43806">
    <property type="entry name" value="PEPTIDASE S8"/>
    <property type="match status" value="1"/>
</dbReference>
<dbReference type="AlphaFoldDB" id="A0A5N6X3I2"/>
<dbReference type="Pfam" id="PF05922">
    <property type="entry name" value="Inhibitor_I9"/>
    <property type="match status" value="1"/>
</dbReference>
<dbReference type="CDD" id="cd04077">
    <property type="entry name" value="Peptidases_S8_PCSK9_ProteinaseK_like"/>
    <property type="match status" value="1"/>
</dbReference>
<dbReference type="PROSITE" id="PS00136">
    <property type="entry name" value="SUBTILASE_ASP"/>
    <property type="match status" value="1"/>
</dbReference>
<evidence type="ECO:0000256" key="8">
    <source>
        <dbReference type="PROSITE-ProRule" id="PRU01240"/>
    </source>
</evidence>
<dbReference type="InterPro" id="IPR010259">
    <property type="entry name" value="S8pro/Inhibitor_I9"/>
</dbReference>
<dbReference type="GO" id="GO:0006508">
    <property type="term" value="P:proteolysis"/>
    <property type="evidence" value="ECO:0007669"/>
    <property type="project" value="UniProtKB-KW"/>
</dbReference>
<keyword evidence="13" id="KW-1185">Reference proteome</keyword>
<accession>A0A5N6X3I2</accession>
<dbReference type="Gene3D" id="3.40.50.200">
    <property type="entry name" value="Peptidase S8/S53 domain"/>
    <property type="match status" value="1"/>
</dbReference>
<dbReference type="GO" id="GO:0004252">
    <property type="term" value="F:serine-type endopeptidase activity"/>
    <property type="evidence" value="ECO:0007669"/>
    <property type="project" value="UniProtKB-UniRule"/>
</dbReference>
<dbReference type="PROSITE" id="PS00137">
    <property type="entry name" value="SUBTILASE_HIS"/>
    <property type="match status" value="1"/>
</dbReference>
<dbReference type="Pfam" id="PF00082">
    <property type="entry name" value="Peptidase_S8"/>
    <property type="match status" value="1"/>
</dbReference>
<evidence type="ECO:0000256" key="6">
    <source>
        <dbReference type="ARBA" id="ARBA00023145"/>
    </source>
</evidence>
<comment type="similarity">
    <text evidence="1 8 9">Belongs to the peptidase S8 family.</text>
</comment>
<feature type="active site" description="Charge relay system" evidence="8">
    <location>
        <position position="341"/>
    </location>
</feature>
<sequence length="404" mass="43093">MIDYTTMATQHIMTTEQTTVLGHWVVRVKPYLSPELVQKEHLSLLAEKTEDPATRFNVDILQQFDLYDLKGYSAKFDDASKEELERMPHVLSIEPEQLYRHCNVQPNAPWGISRVSTRAKLGAPPYSYTYRDDVAGSGTVAYVIDTGINDKHVEFQGRAKKGPKFVSDNVSNDKDVHGHGTHCAGTIASQAYGVAKKANVVGVKVFGDRTGTAQTSDIIKALEWVVSDVSARGIGGRAVVNMSFGGPPSDALDAAVASTVRVGVVACAAAGNAKRGMPPEEVNESPAREPLAITVGATDVNDHLAGFSFYGKFVDILAPGVDILSCWKGGPTSTETISGTSMATPHVAGVACCLLSDPSLATGQLTTYDVMSKILILADKNKIAGTDARTINALVHNTTSPMDA</sequence>
<feature type="active site" description="Charge relay system" evidence="8">
    <location>
        <position position="179"/>
    </location>
</feature>
<dbReference type="InterPro" id="IPR050131">
    <property type="entry name" value="Peptidase_S8_subtilisin-like"/>
</dbReference>
<organism evidence="12 13">
    <name type="scientific">Aspergillus sergii</name>
    <dbReference type="NCBI Taxonomy" id="1034303"/>
    <lineage>
        <taxon>Eukaryota</taxon>
        <taxon>Fungi</taxon>
        <taxon>Dikarya</taxon>
        <taxon>Ascomycota</taxon>
        <taxon>Pezizomycotina</taxon>
        <taxon>Eurotiomycetes</taxon>
        <taxon>Eurotiomycetidae</taxon>
        <taxon>Eurotiales</taxon>
        <taxon>Aspergillaceae</taxon>
        <taxon>Aspergillus</taxon>
        <taxon>Aspergillus subgen. Circumdati</taxon>
    </lineage>
</organism>
<dbReference type="PROSITE" id="PS00138">
    <property type="entry name" value="SUBTILASE_SER"/>
    <property type="match status" value="1"/>
</dbReference>
<keyword evidence="5 8" id="KW-0720">Serine protease</keyword>
<dbReference type="InterPro" id="IPR036852">
    <property type="entry name" value="Peptidase_S8/S53_dom_sf"/>
</dbReference>
<evidence type="ECO:0000256" key="5">
    <source>
        <dbReference type="ARBA" id="ARBA00022825"/>
    </source>
</evidence>
<feature type="domain" description="Inhibitor I9" evidence="11">
    <location>
        <begin position="35"/>
        <end position="100"/>
    </location>
</feature>
<keyword evidence="7" id="KW-0325">Glycoprotein</keyword>
<keyword evidence="6" id="KW-0865">Zymogen</keyword>
<dbReference type="Proteomes" id="UP000325945">
    <property type="component" value="Unassembled WGS sequence"/>
</dbReference>
<dbReference type="PRINTS" id="PR00723">
    <property type="entry name" value="SUBTILISIN"/>
</dbReference>
<evidence type="ECO:0000256" key="9">
    <source>
        <dbReference type="RuleBase" id="RU003355"/>
    </source>
</evidence>
<name>A0A5N6X3I2_9EURO</name>
<evidence type="ECO:0000259" key="10">
    <source>
        <dbReference type="Pfam" id="PF00082"/>
    </source>
</evidence>
<keyword evidence="4 8" id="KW-0378">Hydrolase</keyword>
<dbReference type="PROSITE" id="PS51892">
    <property type="entry name" value="SUBTILASE"/>
    <property type="match status" value="1"/>
</dbReference>
<dbReference type="InterPro" id="IPR000209">
    <property type="entry name" value="Peptidase_S8/S53_dom"/>
</dbReference>